<gene>
    <name evidence="2" type="ORF">OMAR00292_LOCUS6120</name>
</gene>
<accession>A0A7S3URR5</accession>
<sequence>MAAQEGAAVGFGEVAVEEFEKDEEDEDSNDDRPVCELDENVVIWTKQQVAAEVEKLKSMGAMVAPMTVNNCMTIVRTTTQAGRRNSTRCNRIEFQTSYDFSNIRSVQISADAIQCPFKQGFLYRNVLLFSDKPLALIFPYLYDGNQENDLQDWILVNRDGHEVHHRVDAYSK</sequence>
<feature type="region of interest" description="Disordered" evidence="1">
    <location>
        <begin position="1"/>
        <end position="32"/>
    </location>
</feature>
<name>A0A7S3URR5_OXYMA</name>
<dbReference type="EMBL" id="HBIT01011690">
    <property type="protein sequence ID" value="CAE0620865.1"/>
    <property type="molecule type" value="Transcribed_RNA"/>
</dbReference>
<organism evidence="2">
    <name type="scientific">Oxyrrhis marina</name>
    <name type="common">Dinoflagellate</name>
    <dbReference type="NCBI Taxonomy" id="2969"/>
    <lineage>
        <taxon>Eukaryota</taxon>
        <taxon>Sar</taxon>
        <taxon>Alveolata</taxon>
        <taxon>Dinophyceae</taxon>
        <taxon>Oxyrrhinales</taxon>
        <taxon>Oxyrrhinaceae</taxon>
        <taxon>Oxyrrhis</taxon>
    </lineage>
</organism>
<evidence type="ECO:0000313" key="2">
    <source>
        <dbReference type="EMBL" id="CAE0620865.1"/>
    </source>
</evidence>
<feature type="compositionally biased region" description="Acidic residues" evidence="1">
    <location>
        <begin position="15"/>
        <end position="29"/>
    </location>
</feature>
<evidence type="ECO:0000256" key="1">
    <source>
        <dbReference type="SAM" id="MobiDB-lite"/>
    </source>
</evidence>
<feature type="compositionally biased region" description="Low complexity" evidence="1">
    <location>
        <begin position="1"/>
        <end position="14"/>
    </location>
</feature>
<dbReference type="AlphaFoldDB" id="A0A7S3URR5"/>
<protein>
    <submittedName>
        <fullName evidence="2">Uncharacterized protein</fullName>
    </submittedName>
</protein>
<reference evidence="2" key="1">
    <citation type="submission" date="2021-01" db="EMBL/GenBank/DDBJ databases">
        <authorList>
            <person name="Corre E."/>
            <person name="Pelletier E."/>
            <person name="Niang G."/>
            <person name="Scheremetjew M."/>
            <person name="Finn R."/>
            <person name="Kale V."/>
            <person name="Holt S."/>
            <person name="Cochrane G."/>
            <person name="Meng A."/>
            <person name="Brown T."/>
            <person name="Cohen L."/>
        </authorList>
    </citation>
    <scope>NUCLEOTIDE SEQUENCE</scope>
    <source>
        <strain evidence="2">CCMP1795</strain>
    </source>
</reference>
<proteinExistence type="predicted"/>